<comment type="similarity">
    <text evidence="1 6">Belongs to the peptidase M76 family.</text>
</comment>
<dbReference type="EnsemblProtists" id="EKX39502">
    <property type="protein sequence ID" value="EKX39502"/>
    <property type="gene ID" value="GUITHDRAFT_154436"/>
</dbReference>
<keyword evidence="5 6" id="KW-0482">Metalloprotease</keyword>
<dbReference type="GO" id="GO:0046872">
    <property type="term" value="F:metal ion binding"/>
    <property type="evidence" value="ECO:0007669"/>
    <property type="project" value="UniProtKB-KW"/>
</dbReference>
<dbReference type="STRING" id="905079.L1ITR7"/>
<keyword evidence="4 6" id="KW-0378">Hydrolase</keyword>
<sequence>MGVHEEAEKWKEKAIKRSPFVKFMMEHMAKRGCPVDESFFVVRHCDEKVGGGFDESASRQGGVVLCENHLRNYAHTEMTMTHELIHAYDHCRAFVDWTNCVHHACSEIRAANLSGDCKWWQEILRGNTAFLGQGRACIKRRAALSVSMNPACSAPGVAQEAVEKAFERCYADTSPFDRVP</sequence>
<keyword evidence="9" id="KW-1185">Reference proteome</keyword>
<proteinExistence type="inferred from homology"/>
<dbReference type="RefSeq" id="XP_005826482.1">
    <property type="nucleotide sequence ID" value="XM_005826425.1"/>
</dbReference>
<evidence type="ECO:0000256" key="1">
    <source>
        <dbReference type="ARBA" id="ARBA00009915"/>
    </source>
</evidence>
<evidence type="ECO:0000313" key="9">
    <source>
        <dbReference type="Proteomes" id="UP000011087"/>
    </source>
</evidence>
<reference evidence="9" key="2">
    <citation type="submission" date="2012-11" db="EMBL/GenBank/DDBJ databases">
        <authorList>
            <person name="Kuo A."/>
            <person name="Curtis B.A."/>
            <person name="Tanifuji G."/>
            <person name="Burki F."/>
            <person name="Gruber A."/>
            <person name="Irimia M."/>
            <person name="Maruyama S."/>
            <person name="Arias M.C."/>
            <person name="Ball S.G."/>
            <person name="Gile G.H."/>
            <person name="Hirakawa Y."/>
            <person name="Hopkins J.F."/>
            <person name="Rensing S.A."/>
            <person name="Schmutz J."/>
            <person name="Symeonidi A."/>
            <person name="Elias M."/>
            <person name="Eveleigh R.J."/>
            <person name="Herman E.K."/>
            <person name="Klute M.J."/>
            <person name="Nakayama T."/>
            <person name="Obornik M."/>
            <person name="Reyes-Prieto A."/>
            <person name="Armbrust E.V."/>
            <person name="Aves S.J."/>
            <person name="Beiko R.G."/>
            <person name="Coutinho P."/>
            <person name="Dacks J.B."/>
            <person name="Durnford D.G."/>
            <person name="Fast N.M."/>
            <person name="Green B.R."/>
            <person name="Grisdale C."/>
            <person name="Hempe F."/>
            <person name="Henrissat B."/>
            <person name="Hoppner M.P."/>
            <person name="Ishida K.-I."/>
            <person name="Kim E."/>
            <person name="Koreny L."/>
            <person name="Kroth P.G."/>
            <person name="Liu Y."/>
            <person name="Malik S.-B."/>
            <person name="Maier U.G."/>
            <person name="McRose D."/>
            <person name="Mock T."/>
            <person name="Neilson J.A."/>
            <person name="Onodera N.T."/>
            <person name="Poole A.M."/>
            <person name="Pritham E.J."/>
            <person name="Richards T.A."/>
            <person name="Rocap G."/>
            <person name="Roy S.W."/>
            <person name="Sarai C."/>
            <person name="Schaack S."/>
            <person name="Shirato S."/>
            <person name="Slamovits C.H."/>
            <person name="Spencer D.F."/>
            <person name="Suzuki S."/>
            <person name="Worden A.Z."/>
            <person name="Zauner S."/>
            <person name="Barry K."/>
            <person name="Bell C."/>
            <person name="Bharti A.K."/>
            <person name="Crow J.A."/>
            <person name="Grimwood J."/>
            <person name="Kramer R."/>
            <person name="Lindquist E."/>
            <person name="Lucas S."/>
            <person name="Salamov A."/>
            <person name="McFadden G.I."/>
            <person name="Lane C.E."/>
            <person name="Keeling P.J."/>
            <person name="Gray M.W."/>
            <person name="Grigoriev I.V."/>
            <person name="Archibald J.M."/>
        </authorList>
    </citation>
    <scope>NUCLEOTIDE SEQUENCE</scope>
    <source>
        <strain evidence="9">CCMP2712</strain>
    </source>
</reference>
<dbReference type="GO" id="GO:0033615">
    <property type="term" value="P:mitochondrial proton-transporting ATP synthase complex assembly"/>
    <property type="evidence" value="ECO:0007669"/>
    <property type="project" value="TreeGrafter"/>
</dbReference>
<dbReference type="GO" id="GO:0004222">
    <property type="term" value="F:metalloendopeptidase activity"/>
    <property type="evidence" value="ECO:0007669"/>
    <property type="project" value="InterPro"/>
</dbReference>
<name>L1ITR7_GUITC</name>
<evidence type="ECO:0000256" key="3">
    <source>
        <dbReference type="ARBA" id="ARBA00022723"/>
    </source>
</evidence>
<dbReference type="OMA" id="EAHQNCV"/>
<dbReference type="OrthoDB" id="285308at2759"/>
<dbReference type="InterPro" id="IPR019165">
    <property type="entry name" value="Peptidase_M76_ATP23"/>
</dbReference>
<dbReference type="AlphaFoldDB" id="L1ITR7"/>
<dbReference type="PANTHER" id="PTHR21711">
    <property type="entry name" value="MITOCHONDRIAL INNER MEMBRANE PROTEASE"/>
    <property type="match status" value="1"/>
</dbReference>
<dbReference type="GO" id="GO:0034982">
    <property type="term" value="P:mitochondrial protein processing"/>
    <property type="evidence" value="ECO:0007669"/>
    <property type="project" value="TreeGrafter"/>
</dbReference>
<evidence type="ECO:0000256" key="5">
    <source>
        <dbReference type="ARBA" id="ARBA00023049"/>
    </source>
</evidence>
<keyword evidence="3 6" id="KW-0479">Metal-binding</keyword>
<dbReference type="GeneID" id="17296173"/>
<dbReference type="EMBL" id="JH993039">
    <property type="protein sequence ID" value="EKX39502.1"/>
    <property type="molecule type" value="Genomic_DNA"/>
</dbReference>
<dbReference type="PaxDb" id="55529-EKX39502"/>
<dbReference type="Proteomes" id="UP000011087">
    <property type="component" value="Unassembled WGS sequence"/>
</dbReference>
<evidence type="ECO:0000256" key="2">
    <source>
        <dbReference type="ARBA" id="ARBA00022670"/>
    </source>
</evidence>
<dbReference type="Pfam" id="PF09768">
    <property type="entry name" value="Peptidase_M76"/>
    <property type="match status" value="1"/>
</dbReference>
<reference evidence="7 9" key="1">
    <citation type="journal article" date="2012" name="Nature">
        <title>Algal genomes reveal evolutionary mosaicism and the fate of nucleomorphs.</title>
        <authorList>
            <consortium name="DOE Joint Genome Institute"/>
            <person name="Curtis B.A."/>
            <person name="Tanifuji G."/>
            <person name="Burki F."/>
            <person name="Gruber A."/>
            <person name="Irimia M."/>
            <person name="Maruyama S."/>
            <person name="Arias M.C."/>
            <person name="Ball S.G."/>
            <person name="Gile G.H."/>
            <person name="Hirakawa Y."/>
            <person name="Hopkins J.F."/>
            <person name="Kuo A."/>
            <person name="Rensing S.A."/>
            <person name="Schmutz J."/>
            <person name="Symeonidi A."/>
            <person name="Elias M."/>
            <person name="Eveleigh R.J."/>
            <person name="Herman E.K."/>
            <person name="Klute M.J."/>
            <person name="Nakayama T."/>
            <person name="Obornik M."/>
            <person name="Reyes-Prieto A."/>
            <person name="Armbrust E.V."/>
            <person name="Aves S.J."/>
            <person name="Beiko R.G."/>
            <person name="Coutinho P."/>
            <person name="Dacks J.B."/>
            <person name="Durnford D.G."/>
            <person name="Fast N.M."/>
            <person name="Green B.R."/>
            <person name="Grisdale C.J."/>
            <person name="Hempel F."/>
            <person name="Henrissat B."/>
            <person name="Hoppner M.P."/>
            <person name="Ishida K."/>
            <person name="Kim E."/>
            <person name="Koreny L."/>
            <person name="Kroth P.G."/>
            <person name="Liu Y."/>
            <person name="Malik S.B."/>
            <person name="Maier U.G."/>
            <person name="McRose D."/>
            <person name="Mock T."/>
            <person name="Neilson J.A."/>
            <person name="Onodera N.T."/>
            <person name="Poole A.M."/>
            <person name="Pritham E.J."/>
            <person name="Richards T.A."/>
            <person name="Rocap G."/>
            <person name="Roy S.W."/>
            <person name="Sarai C."/>
            <person name="Schaack S."/>
            <person name="Shirato S."/>
            <person name="Slamovits C.H."/>
            <person name="Spencer D.F."/>
            <person name="Suzuki S."/>
            <person name="Worden A.Z."/>
            <person name="Zauner S."/>
            <person name="Barry K."/>
            <person name="Bell C."/>
            <person name="Bharti A.K."/>
            <person name="Crow J.A."/>
            <person name="Grimwood J."/>
            <person name="Kramer R."/>
            <person name="Lindquist E."/>
            <person name="Lucas S."/>
            <person name="Salamov A."/>
            <person name="McFadden G.I."/>
            <person name="Lane C.E."/>
            <person name="Keeling P.J."/>
            <person name="Gray M.W."/>
            <person name="Grigoriev I.V."/>
            <person name="Archibald J.M."/>
        </authorList>
    </citation>
    <scope>NUCLEOTIDE SEQUENCE</scope>
    <source>
        <strain evidence="7 9">CCMP2712</strain>
    </source>
</reference>
<dbReference type="PANTHER" id="PTHR21711:SF0">
    <property type="entry name" value="MITOCHONDRIAL INNER MEMBRANE PROTEASE ATP23 HOMOLOG"/>
    <property type="match status" value="1"/>
</dbReference>
<dbReference type="GO" id="GO:0005739">
    <property type="term" value="C:mitochondrion"/>
    <property type="evidence" value="ECO:0007669"/>
    <property type="project" value="GOC"/>
</dbReference>
<protein>
    <recommendedName>
        <fullName evidence="6">Mitochondrial inner membrane protease ATP23</fullName>
        <ecNumber evidence="6">3.4.24.-</ecNumber>
    </recommendedName>
</protein>
<dbReference type="KEGG" id="gtt:GUITHDRAFT_154436"/>
<reference evidence="8" key="3">
    <citation type="submission" date="2016-03" db="UniProtKB">
        <authorList>
            <consortium name="EnsemblProtists"/>
        </authorList>
    </citation>
    <scope>IDENTIFICATION</scope>
</reference>
<dbReference type="eggNOG" id="KOG3314">
    <property type="taxonomic scope" value="Eukaryota"/>
</dbReference>
<gene>
    <name evidence="7" type="ORF">GUITHDRAFT_154436</name>
</gene>
<organism evidence="7">
    <name type="scientific">Guillardia theta (strain CCMP2712)</name>
    <name type="common">Cryptophyte</name>
    <dbReference type="NCBI Taxonomy" id="905079"/>
    <lineage>
        <taxon>Eukaryota</taxon>
        <taxon>Cryptophyceae</taxon>
        <taxon>Pyrenomonadales</taxon>
        <taxon>Geminigeraceae</taxon>
        <taxon>Guillardia</taxon>
    </lineage>
</organism>
<accession>L1ITR7</accession>
<evidence type="ECO:0000313" key="7">
    <source>
        <dbReference type="EMBL" id="EKX39502.1"/>
    </source>
</evidence>
<dbReference type="EC" id="3.4.24.-" evidence="6"/>
<evidence type="ECO:0000313" key="8">
    <source>
        <dbReference type="EnsemblProtists" id="EKX39502"/>
    </source>
</evidence>
<dbReference type="HOGENOM" id="CLU_079125_4_0_1"/>
<evidence type="ECO:0000256" key="4">
    <source>
        <dbReference type="ARBA" id="ARBA00022801"/>
    </source>
</evidence>
<keyword evidence="2 6" id="KW-0645">Protease</keyword>
<evidence type="ECO:0000256" key="6">
    <source>
        <dbReference type="RuleBase" id="RU364057"/>
    </source>
</evidence>